<proteinExistence type="predicted"/>
<feature type="signal peptide" evidence="2">
    <location>
        <begin position="1"/>
        <end position="24"/>
    </location>
</feature>
<organism evidence="3 4">
    <name type="scientific">Cercophora scortea</name>
    <dbReference type="NCBI Taxonomy" id="314031"/>
    <lineage>
        <taxon>Eukaryota</taxon>
        <taxon>Fungi</taxon>
        <taxon>Dikarya</taxon>
        <taxon>Ascomycota</taxon>
        <taxon>Pezizomycotina</taxon>
        <taxon>Sordariomycetes</taxon>
        <taxon>Sordariomycetidae</taxon>
        <taxon>Sordariales</taxon>
        <taxon>Lasiosphaeriaceae</taxon>
        <taxon>Cercophora</taxon>
    </lineage>
</organism>
<sequence>MIVGTRSLCFLLVLSVSIVSQAQSNNTTTPITPTTTSWRSEPNGRGTFSLIFSCIAALTLCVWSALHLNVPPAHRTFQRRFRDKAKWVLYGIFAPELVVATAAAQFIVARWLKAQIERDAKHRLCEANDHDLSPHTWDTTQCFYAVMGGFAVNTPWIDARHGGGGDVGRRVTITPEGIRLLSFLGRLPHIQESQIEDKSKADWMAKSIICLQAGWMVVQIIGRVIKGMPVSLLEINTCGHVACAFVIYVLWWNKPLDVEVPTFLGDDDSDILALMYLCSGMSAVNGITDIRCFVHVGSKEEEELGRPSDDANNTEKTQDRTQLTTHLSVGSPGSWNPSHFLGFNEVWTAPTEDTKKNTLSSRTFTYNFDLNAPVIAPECLVYYSPLYPPEISLRHSKYCRRAFPDAQAGADTHTPVPPALLASASMAANRLRAECLSRPEYKPYYFTSVPKLGSFLGETDYIVPHMVNFPSLHNLGLGQVNIHRDRLRSVLALTAAAYGALHCAGWVEPFFPTPLERVLWIASAVTIASSGALLWAFFSARQLWPAFDKWVSGVTRGVHITSVRTQKKWVIRAKLGAIYAVLVVFALARVFLVAEAFISLRDAPVALYDTPDWTDFLPHL</sequence>
<keyword evidence="1" id="KW-0472">Membrane</keyword>
<evidence type="ECO:0000313" key="3">
    <source>
        <dbReference type="EMBL" id="KAK3319945.1"/>
    </source>
</evidence>
<dbReference type="PANTHER" id="PTHR35043:SF7">
    <property type="entry name" value="TRANSCRIPTION FACTOR DOMAIN-CONTAINING PROTEIN"/>
    <property type="match status" value="1"/>
</dbReference>
<evidence type="ECO:0000256" key="1">
    <source>
        <dbReference type="SAM" id="Phobius"/>
    </source>
</evidence>
<keyword evidence="1" id="KW-0812">Transmembrane</keyword>
<accession>A0AAE0I7M3</accession>
<dbReference type="AlphaFoldDB" id="A0AAE0I7M3"/>
<reference evidence="3" key="1">
    <citation type="journal article" date="2023" name="Mol. Phylogenet. Evol.">
        <title>Genome-scale phylogeny and comparative genomics of the fungal order Sordariales.</title>
        <authorList>
            <person name="Hensen N."/>
            <person name="Bonometti L."/>
            <person name="Westerberg I."/>
            <person name="Brannstrom I.O."/>
            <person name="Guillou S."/>
            <person name="Cros-Aarteil S."/>
            <person name="Calhoun S."/>
            <person name="Haridas S."/>
            <person name="Kuo A."/>
            <person name="Mondo S."/>
            <person name="Pangilinan J."/>
            <person name="Riley R."/>
            <person name="LaButti K."/>
            <person name="Andreopoulos B."/>
            <person name="Lipzen A."/>
            <person name="Chen C."/>
            <person name="Yan M."/>
            <person name="Daum C."/>
            <person name="Ng V."/>
            <person name="Clum A."/>
            <person name="Steindorff A."/>
            <person name="Ohm R.A."/>
            <person name="Martin F."/>
            <person name="Silar P."/>
            <person name="Natvig D.O."/>
            <person name="Lalanne C."/>
            <person name="Gautier V."/>
            <person name="Ament-Velasquez S.L."/>
            <person name="Kruys A."/>
            <person name="Hutchinson M.I."/>
            <person name="Powell A.J."/>
            <person name="Barry K."/>
            <person name="Miller A.N."/>
            <person name="Grigoriev I.V."/>
            <person name="Debuchy R."/>
            <person name="Gladieux P."/>
            <person name="Hiltunen Thoren M."/>
            <person name="Johannesson H."/>
        </authorList>
    </citation>
    <scope>NUCLEOTIDE SEQUENCE</scope>
    <source>
        <strain evidence="3">SMH4131-1</strain>
    </source>
</reference>
<keyword evidence="2" id="KW-0732">Signal</keyword>
<gene>
    <name evidence="3" type="ORF">B0T19DRAFT_275199</name>
</gene>
<reference evidence="3" key="2">
    <citation type="submission" date="2023-06" db="EMBL/GenBank/DDBJ databases">
        <authorList>
            <consortium name="Lawrence Berkeley National Laboratory"/>
            <person name="Haridas S."/>
            <person name="Hensen N."/>
            <person name="Bonometti L."/>
            <person name="Westerberg I."/>
            <person name="Brannstrom I.O."/>
            <person name="Guillou S."/>
            <person name="Cros-Aarteil S."/>
            <person name="Calhoun S."/>
            <person name="Kuo A."/>
            <person name="Mondo S."/>
            <person name="Pangilinan J."/>
            <person name="Riley R."/>
            <person name="Labutti K."/>
            <person name="Andreopoulos B."/>
            <person name="Lipzen A."/>
            <person name="Chen C."/>
            <person name="Yanf M."/>
            <person name="Daum C."/>
            <person name="Ng V."/>
            <person name="Clum A."/>
            <person name="Steindorff A."/>
            <person name="Ohm R."/>
            <person name="Martin F."/>
            <person name="Silar P."/>
            <person name="Natvig D."/>
            <person name="Lalanne C."/>
            <person name="Gautier V."/>
            <person name="Ament-Velasquez S.L."/>
            <person name="Kruys A."/>
            <person name="Hutchinson M.I."/>
            <person name="Powell A.J."/>
            <person name="Barry K."/>
            <person name="Miller A.N."/>
            <person name="Grigoriev I.V."/>
            <person name="Debuchy R."/>
            <person name="Gladieux P."/>
            <person name="Thoren M.H."/>
            <person name="Johannesson H."/>
        </authorList>
    </citation>
    <scope>NUCLEOTIDE SEQUENCE</scope>
    <source>
        <strain evidence="3">SMH4131-1</strain>
    </source>
</reference>
<feature type="chain" id="PRO_5041912004" evidence="2">
    <location>
        <begin position="25"/>
        <end position="620"/>
    </location>
</feature>
<dbReference type="EMBL" id="JAUEPO010000006">
    <property type="protein sequence ID" value="KAK3319945.1"/>
    <property type="molecule type" value="Genomic_DNA"/>
</dbReference>
<feature type="transmembrane region" description="Helical" evidence="1">
    <location>
        <begin position="87"/>
        <end position="108"/>
    </location>
</feature>
<dbReference type="PANTHER" id="PTHR35043">
    <property type="entry name" value="TRANSCRIPTION FACTOR DOMAIN-CONTAINING PROTEIN"/>
    <property type="match status" value="1"/>
</dbReference>
<feature type="transmembrane region" description="Helical" evidence="1">
    <location>
        <begin position="48"/>
        <end position="66"/>
    </location>
</feature>
<feature type="transmembrane region" description="Helical" evidence="1">
    <location>
        <begin position="519"/>
        <end position="538"/>
    </location>
</feature>
<dbReference type="Proteomes" id="UP001286456">
    <property type="component" value="Unassembled WGS sequence"/>
</dbReference>
<protein>
    <submittedName>
        <fullName evidence="3">Uncharacterized protein</fullName>
    </submittedName>
</protein>
<keyword evidence="1" id="KW-1133">Transmembrane helix</keyword>
<feature type="transmembrane region" description="Helical" evidence="1">
    <location>
        <begin position="577"/>
        <end position="598"/>
    </location>
</feature>
<name>A0AAE0I7M3_9PEZI</name>
<keyword evidence="4" id="KW-1185">Reference proteome</keyword>
<comment type="caution">
    <text evidence="3">The sequence shown here is derived from an EMBL/GenBank/DDBJ whole genome shotgun (WGS) entry which is preliminary data.</text>
</comment>
<evidence type="ECO:0000313" key="4">
    <source>
        <dbReference type="Proteomes" id="UP001286456"/>
    </source>
</evidence>
<evidence type="ECO:0000256" key="2">
    <source>
        <dbReference type="SAM" id="SignalP"/>
    </source>
</evidence>